<sequence length="479" mass="53057">MAYLKGGGNRQNIWEEGQKRMETQMLRAAIDELNKKGYLQVCDVEVEPKFELGAVLKYFKNEVPILFNKIKGSKMSVAGALFGNREIYYEMLGMKHEERIFRMMDAIANPKATKLLTKGPVMENIITRNIDIPRMFPIPTFHEKDSSSFITSGIVVLKDPETGKRHISVRRLQVNGGNEVSILVASSLANKQFFQMEEQNKPLEVAIILGYDYSLLLASQISSEVYGADKYEVDSALRGEALELVKCHSVDLEVPAYGEIVLEGIMPPNRRKEEGPFGELMGYYGGAAPHPVVEVKTVMHRNNPIFQTAFPCREEHLSNGLIREIELYTAVKNLADVQDVNVTVSGGCRLHAFVSICKKQEGAGKSAILGALASSKDIKHVVVVDDDVDIFDPDDIEWAIATRMQASKDLTIISGALGSGLEPSHSLKGVTDKVGIDATKPIGELGKSFERAVIPGYEDIDISKYFPQYKNIQKDGNAI</sequence>
<evidence type="ECO:0000259" key="3">
    <source>
        <dbReference type="Pfam" id="PF20695"/>
    </source>
</evidence>
<dbReference type="SUPFAM" id="SSF143968">
    <property type="entry name" value="UbiD C-terminal domain-like"/>
    <property type="match status" value="1"/>
</dbReference>
<accession>A0A1I0F3T7</accession>
<dbReference type="GO" id="GO:0005737">
    <property type="term" value="C:cytoplasm"/>
    <property type="evidence" value="ECO:0007669"/>
    <property type="project" value="TreeGrafter"/>
</dbReference>
<dbReference type="Gene3D" id="3.40.1670.10">
    <property type="entry name" value="UbiD C-terminal domain-like"/>
    <property type="match status" value="1"/>
</dbReference>
<evidence type="ECO:0000313" key="5">
    <source>
        <dbReference type="EMBL" id="SET52717.1"/>
    </source>
</evidence>
<dbReference type="AlphaFoldDB" id="A0A1I0F3T7"/>
<organism evidence="5 6">
    <name type="scientific">Natronincola peptidivorans</name>
    <dbReference type="NCBI Taxonomy" id="426128"/>
    <lineage>
        <taxon>Bacteria</taxon>
        <taxon>Bacillati</taxon>
        <taxon>Bacillota</taxon>
        <taxon>Clostridia</taxon>
        <taxon>Peptostreptococcales</taxon>
        <taxon>Natronincolaceae</taxon>
        <taxon>Natronincola</taxon>
    </lineage>
</organism>
<protein>
    <submittedName>
        <fullName evidence="5">2,5-furandicarboxylate decarboxylase 1</fullName>
    </submittedName>
</protein>
<evidence type="ECO:0000259" key="2">
    <source>
        <dbReference type="Pfam" id="PF01977"/>
    </source>
</evidence>
<evidence type="ECO:0000256" key="1">
    <source>
        <dbReference type="ARBA" id="ARBA00010021"/>
    </source>
</evidence>
<dbReference type="InterPro" id="IPR049381">
    <property type="entry name" value="UbiD-like_C"/>
</dbReference>
<dbReference type="PANTHER" id="PTHR30108">
    <property type="entry name" value="3-OCTAPRENYL-4-HYDROXYBENZOATE CARBOXY-LYASE-RELATED"/>
    <property type="match status" value="1"/>
</dbReference>
<evidence type="ECO:0000259" key="4">
    <source>
        <dbReference type="Pfam" id="PF20696"/>
    </source>
</evidence>
<dbReference type="Pfam" id="PF20696">
    <property type="entry name" value="UbiD_C"/>
    <property type="match status" value="1"/>
</dbReference>
<name>A0A1I0F3T7_9FIRM</name>
<dbReference type="Pfam" id="PF20695">
    <property type="entry name" value="UbiD_N"/>
    <property type="match status" value="1"/>
</dbReference>
<dbReference type="InterPro" id="IPR049383">
    <property type="entry name" value="UbiD-like_N"/>
</dbReference>
<dbReference type="NCBIfam" id="TIGR00148">
    <property type="entry name" value="UbiD family decarboxylase"/>
    <property type="match status" value="1"/>
</dbReference>
<dbReference type="Proteomes" id="UP000199568">
    <property type="component" value="Unassembled WGS sequence"/>
</dbReference>
<keyword evidence="6" id="KW-1185">Reference proteome</keyword>
<dbReference type="SUPFAM" id="SSF50475">
    <property type="entry name" value="FMN-binding split barrel"/>
    <property type="match status" value="1"/>
</dbReference>
<proteinExistence type="inferred from homology"/>
<dbReference type="STRING" id="426128.SAMN05660297_02678"/>
<dbReference type="InterPro" id="IPR002830">
    <property type="entry name" value="UbiD"/>
</dbReference>
<dbReference type="PANTHER" id="PTHR30108:SF21">
    <property type="entry name" value="4-HYDROXYBENZOATE DECARBOXYLASE"/>
    <property type="match status" value="1"/>
</dbReference>
<comment type="similarity">
    <text evidence="1">Belongs to the UbiD family.</text>
</comment>
<dbReference type="GO" id="GO:0016831">
    <property type="term" value="F:carboxy-lyase activity"/>
    <property type="evidence" value="ECO:0007669"/>
    <property type="project" value="InterPro"/>
</dbReference>
<reference evidence="5 6" key="1">
    <citation type="submission" date="2016-10" db="EMBL/GenBank/DDBJ databases">
        <authorList>
            <person name="de Groot N.N."/>
        </authorList>
    </citation>
    <scope>NUCLEOTIDE SEQUENCE [LARGE SCALE GENOMIC DNA]</scope>
    <source>
        <strain evidence="5 6">DSM 18979</strain>
    </source>
</reference>
<dbReference type="RefSeq" id="WP_244272716.1">
    <property type="nucleotide sequence ID" value="NZ_FOHU01000013.1"/>
</dbReference>
<gene>
    <name evidence="5" type="ORF">SAMN05660297_02678</name>
</gene>
<evidence type="ECO:0000313" key="6">
    <source>
        <dbReference type="Proteomes" id="UP000199568"/>
    </source>
</evidence>
<dbReference type="EMBL" id="FOHU01000013">
    <property type="protein sequence ID" value="SET52717.1"/>
    <property type="molecule type" value="Genomic_DNA"/>
</dbReference>
<dbReference type="Pfam" id="PF01977">
    <property type="entry name" value="UbiD"/>
    <property type="match status" value="1"/>
</dbReference>
<dbReference type="InterPro" id="IPR048304">
    <property type="entry name" value="UbiD_Rift_dom"/>
</dbReference>
<feature type="domain" description="3-octaprenyl-4-hydroxybenzoate carboxy-lyase-like N-terminal" evidence="3">
    <location>
        <begin position="30"/>
        <end position="106"/>
    </location>
</feature>
<feature type="domain" description="3-octaprenyl-4-hydroxybenzoate carboxy-lyase-like Rift-related" evidence="2">
    <location>
        <begin position="118"/>
        <end position="313"/>
    </location>
</feature>
<feature type="domain" description="3-octaprenyl-4-hydroxybenzoate carboxy-lyase-like C-terminal" evidence="4">
    <location>
        <begin position="319"/>
        <end position="438"/>
    </location>
</feature>